<keyword evidence="8 9" id="KW-0560">Oxidoreductase</keyword>
<dbReference type="InterPro" id="IPR024920">
    <property type="entry name" value="Dihydroorotate_DH_1"/>
</dbReference>
<feature type="binding site" evidence="9">
    <location>
        <begin position="49"/>
        <end position="50"/>
    </location>
    <ligand>
        <name>FMN</name>
        <dbReference type="ChEBI" id="CHEBI:58210"/>
    </ligand>
</feature>
<feature type="active site" description="Nucleophile" evidence="9">
    <location>
        <position position="133"/>
    </location>
</feature>
<evidence type="ECO:0000313" key="11">
    <source>
        <dbReference type="EMBL" id="BAN89668.1"/>
    </source>
</evidence>
<dbReference type="GO" id="GO:0006207">
    <property type="term" value="P:'de novo' pyrimidine nucleobase biosynthetic process"/>
    <property type="evidence" value="ECO:0007669"/>
    <property type="project" value="InterPro"/>
</dbReference>
<dbReference type="HAMAP" id="MF_00224">
    <property type="entry name" value="DHO_dh_type1"/>
    <property type="match status" value="1"/>
</dbReference>
<dbReference type="NCBIfam" id="TIGR01037">
    <property type="entry name" value="pyrD_sub1_fam"/>
    <property type="match status" value="1"/>
</dbReference>
<comment type="pathway">
    <text evidence="2 9">Pyrimidine metabolism; UMP biosynthesis via de novo pathway.</text>
</comment>
<dbReference type="PIRSF" id="PIRSF000164">
    <property type="entry name" value="DHO_oxidase"/>
    <property type="match status" value="1"/>
</dbReference>
<dbReference type="InterPro" id="IPR049622">
    <property type="entry name" value="Dihydroorotate_DH_I"/>
</dbReference>
<keyword evidence="7 9" id="KW-0665">Pyrimidine biosynthesis</keyword>
<dbReference type="Proteomes" id="UP000016887">
    <property type="component" value="Chromosome"/>
</dbReference>
<feature type="binding site" evidence="9">
    <location>
        <position position="130"/>
    </location>
    <ligand>
        <name>FMN</name>
        <dbReference type="ChEBI" id="CHEBI:58210"/>
    </ligand>
</feature>
<protein>
    <recommendedName>
        <fullName evidence="9">Dihydroorotate dehydrogenase</fullName>
        <shortName evidence="9">DHOD</shortName>
        <shortName evidence="9">DHODase</shortName>
        <shortName evidence="9">DHOdehase</shortName>
        <ecNumber evidence="9">1.3.-.-</ecNumber>
    </recommendedName>
</protein>
<feature type="domain" description="Dihydroorotate dehydrogenase catalytic" evidence="10">
    <location>
        <begin position="10"/>
        <end position="288"/>
    </location>
</feature>
<feature type="binding site" evidence="9">
    <location>
        <position position="193"/>
    </location>
    <ligand>
        <name>FMN</name>
        <dbReference type="ChEBI" id="CHEBI:58210"/>
    </ligand>
</feature>
<gene>
    <name evidence="9 11" type="primary">pyrD</name>
    <name evidence="11" type="ORF">ACAM_0199</name>
</gene>
<evidence type="ECO:0000256" key="2">
    <source>
        <dbReference type="ARBA" id="ARBA00004725"/>
    </source>
</evidence>
<dbReference type="PANTHER" id="PTHR48109:SF1">
    <property type="entry name" value="DIHYDROOROTATE DEHYDROGENASE (FUMARATE)"/>
    <property type="match status" value="1"/>
</dbReference>
<keyword evidence="6 9" id="KW-0288">FMN</keyword>
<dbReference type="GO" id="GO:0044205">
    <property type="term" value="P:'de novo' UMP biosynthetic process"/>
    <property type="evidence" value="ECO:0007669"/>
    <property type="project" value="UniProtKB-UniRule"/>
</dbReference>
<proteinExistence type="inferred from homology"/>
<comment type="catalytic activity">
    <reaction evidence="9">
        <text>(S)-dihydroorotate + A = orotate + AH2</text>
        <dbReference type="Rhea" id="RHEA:18073"/>
        <dbReference type="ChEBI" id="CHEBI:13193"/>
        <dbReference type="ChEBI" id="CHEBI:17499"/>
        <dbReference type="ChEBI" id="CHEBI:30839"/>
        <dbReference type="ChEBI" id="CHEBI:30864"/>
    </reaction>
</comment>
<feature type="binding site" evidence="9">
    <location>
        <position position="25"/>
    </location>
    <ligand>
        <name>FMN</name>
        <dbReference type="ChEBI" id="CHEBI:58210"/>
    </ligand>
</feature>
<dbReference type="InterPro" id="IPR012135">
    <property type="entry name" value="Dihydroorotate_DH_1_2"/>
</dbReference>
<comment type="caution">
    <text evidence="9">Lacks conserved residue(s) required for the propagation of feature annotation.</text>
</comment>
<dbReference type="InterPro" id="IPR001295">
    <property type="entry name" value="Dihydroorotate_DH_CS"/>
</dbReference>
<dbReference type="InterPro" id="IPR033888">
    <property type="entry name" value="DHOD_1B"/>
</dbReference>
<evidence type="ECO:0000256" key="3">
    <source>
        <dbReference type="ARBA" id="ARBA00008008"/>
    </source>
</evidence>
<comment type="subcellular location">
    <subcellularLocation>
        <location evidence="1 9">Cytoplasm</location>
    </subcellularLocation>
</comment>
<dbReference type="GO" id="GO:0004152">
    <property type="term" value="F:dihydroorotate dehydrogenase activity"/>
    <property type="evidence" value="ECO:0007669"/>
    <property type="project" value="UniProtKB-UniRule"/>
</dbReference>
<dbReference type="AlphaFoldDB" id="U3TCJ1"/>
<evidence type="ECO:0000313" key="12">
    <source>
        <dbReference type="Proteomes" id="UP000016887"/>
    </source>
</evidence>
<dbReference type="NCBIfam" id="NF005574">
    <property type="entry name" value="PRK07259.1"/>
    <property type="match status" value="1"/>
</dbReference>
<reference evidence="11 12" key="1">
    <citation type="journal article" date="2013" name="Appl. Environ. Microbiol.">
        <title>Variation of the Virus-Related Elements within Syntenic Genomes of the Hyperthermophilic Archaeon Aeropyrum.</title>
        <authorList>
            <person name="Daifuku T."/>
            <person name="Yoshida T."/>
            <person name="Kitamura T."/>
            <person name="Kawaichi S."/>
            <person name="Inoue T."/>
            <person name="Nomura K."/>
            <person name="Yoshida Y."/>
            <person name="Kuno S."/>
            <person name="Sako Y."/>
        </authorList>
    </citation>
    <scope>NUCLEOTIDE SEQUENCE [LARGE SCALE GENOMIC DNA]</scope>
    <source>
        <strain evidence="11 12">SY1</strain>
    </source>
</reference>
<comment type="function">
    <text evidence="9">Catalyzes the conversion of dihydroorotate to orotate.</text>
</comment>
<dbReference type="UniPathway" id="UPA00070"/>
<evidence type="ECO:0000256" key="1">
    <source>
        <dbReference type="ARBA" id="ARBA00004496"/>
    </source>
</evidence>
<dbReference type="InterPro" id="IPR005720">
    <property type="entry name" value="Dihydroorotate_DH_cat"/>
</dbReference>
<name>U3TCJ1_9CREN</name>
<keyword evidence="4 9" id="KW-0963">Cytoplasm</keyword>
<dbReference type="EC" id="1.3.-.-" evidence="9"/>
<dbReference type="Pfam" id="PF01180">
    <property type="entry name" value="DHO_dh"/>
    <property type="match status" value="1"/>
</dbReference>
<organism evidence="11 12">
    <name type="scientific">Aeropyrum camini SY1 = JCM 12091</name>
    <dbReference type="NCBI Taxonomy" id="1198449"/>
    <lineage>
        <taxon>Archaea</taxon>
        <taxon>Thermoproteota</taxon>
        <taxon>Thermoprotei</taxon>
        <taxon>Desulfurococcales</taxon>
        <taxon>Desulfurococcaceae</taxon>
        <taxon>Aeropyrum</taxon>
    </lineage>
</organism>
<dbReference type="EMBL" id="AP012489">
    <property type="protein sequence ID" value="BAN89668.1"/>
    <property type="molecule type" value="Genomic_DNA"/>
</dbReference>
<accession>U3TCJ1</accession>
<dbReference type="STRING" id="1198449.ACAM_0199"/>
<feature type="binding site" evidence="9">
    <location>
        <position position="49"/>
    </location>
    <ligand>
        <name>substrate</name>
    </ligand>
</feature>
<dbReference type="PROSITE" id="PS00911">
    <property type="entry name" value="DHODEHASE_1"/>
    <property type="match status" value="1"/>
</dbReference>
<dbReference type="SUPFAM" id="SSF51395">
    <property type="entry name" value="FMN-linked oxidoreductases"/>
    <property type="match status" value="1"/>
</dbReference>
<evidence type="ECO:0000256" key="4">
    <source>
        <dbReference type="ARBA" id="ARBA00022490"/>
    </source>
</evidence>
<feature type="binding site" evidence="9">
    <location>
        <begin position="245"/>
        <end position="246"/>
    </location>
    <ligand>
        <name>FMN</name>
        <dbReference type="ChEBI" id="CHEBI:58210"/>
    </ligand>
</feature>
<evidence type="ECO:0000256" key="5">
    <source>
        <dbReference type="ARBA" id="ARBA00022630"/>
    </source>
</evidence>
<dbReference type="KEGG" id="acj:ACAM_0199"/>
<evidence type="ECO:0000256" key="6">
    <source>
        <dbReference type="ARBA" id="ARBA00022643"/>
    </source>
</evidence>
<dbReference type="GO" id="GO:0005737">
    <property type="term" value="C:cytoplasm"/>
    <property type="evidence" value="ECO:0007669"/>
    <property type="project" value="UniProtKB-SubCell"/>
</dbReference>
<feature type="binding site" evidence="9">
    <location>
        <position position="130"/>
    </location>
    <ligand>
        <name>substrate</name>
    </ligand>
</feature>
<dbReference type="eggNOG" id="arCOG00603">
    <property type="taxonomic scope" value="Archaea"/>
</dbReference>
<feature type="binding site" evidence="9">
    <location>
        <begin position="73"/>
        <end position="77"/>
    </location>
    <ligand>
        <name>substrate</name>
    </ligand>
</feature>
<keyword evidence="12" id="KW-1185">Reference proteome</keyword>
<feature type="binding site" evidence="9">
    <location>
        <begin position="267"/>
        <end position="268"/>
    </location>
    <ligand>
        <name>FMN</name>
        <dbReference type="ChEBI" id="CHEBI:58210"/>
    </ligand>
</feature>
<dbReference type="FunFam" id="3.20.20.70:FF:000027">
    <property type="entry name" value="Dihydropyrimidine dehydrogenase [NADP(+)]"/>
    <property type="match status" value="1"/>
</dbReference>
<keyword evidence="5 9" id="KW-0285">Flavoprotein</keyword>
<evidence type="ECO:0000256" key="9">
    <source>
        <dbReference type="HAMAP-Rule" id="MF_00224"/>
    </source>
</evidence>
<dbReference type="PATRIC" id="fig|1198449.6.peg.205"/>
<feature type="binding site" evidence="9">
    <location>
        <position position="219"/>
    </location>
    <ligand>
        <name>FMN</name>
        <dbReference type="ChEBI" id="CHEBI:58210"/>
    </ligand>
</feature>
<feature type="binding site" evidence="9">
    <location>
        <begin position="194"/>
        <end position="195"/>
    </location>
    <ligand>
        <name>substrate</name>
    </ligand>
</feature>
<feature type="binding site" evidence="9">
    <location>
        <position position="168"/>
    </location>
    <ligand>
        <name>FMN</name>
        <dbReference type="ChEBI" id="CHEBI:58210"/>
    </ligand>
</feature>
<comment type="similarity">
    <text evidence="3 9">Belongs to the dihydroorotate dehydrogenase family. Type 1 subfamily.</text>
</comment>
<evidence type="ECO:0000259" key="10">
    <source>
        <dbReference type="Pfam" id="PF01180"/>
    </source>
</evidence>
<dbReference type="InterPro" id="IPR050074">
    <property type="entry name" value="DHO_dehydrogenase"/>
</dbReference>
<sequence>MVYSLPEISISVAGIRLEWPVGNASGVLGWEPAEARLVEESGGGFFVAKSVTYRPRKGYPQPRLYPASGGIVNAVGLANPGFREAAQLLAEAVKRVSIPVIASIAAGGPEEWVEIASTLEDSGVAAVELNLSCPHFEGGGLELGQDPAAVARVVSSVASTLRIPVIAKLGFSDKLVEAASKALGSGARGLTLINSVRAMKIDIYSKKPVLGNRVGGLSGRPIHPIAVRAVYEVYRETGADIFAAGGVEGWEEAVEFHLAGAKAVQVGSAIVARGPQVLRRIVDGVRRYLWIEGFRSLEEIVGYAHRY</sequence>
<dbReference type="Gene3D" id="3.20.20.70">
    <property type="entry name" value="Aldolase class I"/>
    <property type="match status" value="1"/>
</dbReference>
<evidence type="ECO:0000256" key="8">
    <source>
        <dbReference type="ARBA" id="ARBA00023002"/>
    </source>
</evidence>
<dbReference type="InterPro" id="IPR013785">
    <property type="entry name" value="Aldolase_TIM"/>
</dbReference>
<evidence type="ECO:0000256" key="7">
    <source>
        <dbReference type="ARBA" id="ARBA00022975"/>
    </source>
</evidence>
<dbReference type="CDD" id="cd04740">
    <property type="entry name" value="DHOD_1B_like"/>
    <property type="match status" value="1"/>
</dbReference>
<dbReference type="PANTHER" id="PTHR48109">
    <property type="entry name" value="DIHYDROOROTATE DEHYDROGENASE (QUINONE), MITOCHONDRIAL-RELATED"/>
    <property type="match status" value="1"/>
</dbReference>
<comment type="cofactor">
    <cofactor evidence="9">
        <name>FMN</name>
        <dbReference type="ChEBI" id="CHEBI:58210"/>
    </cofactor>
    <text evidence="9">Binds 1 FMN per subunit.</text>
</comment>